<accession>A0A146L916</accession>
<organism evidence="2">
    <name type="scientific">Lygus hesperus</name>
    <name type="common">Western plant bug</name>
    <dbReference type="NCBI Taxonomy" id="30085"/>
    <lineage>
        <taxon>Eukaryota</taxon>
        <taxon>Metazoa</taxon>
        <taxon>Ecdysozoa</taxon>
        <taxon>Arthropoda</taxon>
        <taxon>Hexapoda</taxon>
        <taxon>Insecta</taxon>
        <taxon>Pterygota</taxon>
        <taxon>Neoptera</taxon>
        <taxon>Paraneoptera</taxon>
        <taxon>Hemiptera</taxon>
        <taxon>Heteroptera</taxon>
        <taxon>Panheteroptera</taxon>
        <taxon>Cimicomorpha</taxon>
        <taxon>Miridae</taxon>
        <taxon>Mirini</taxon>
        <taxon>Lygus</taxon>
    </lineage>
</organism>
<evidence type="ECO:0000256" key="1">
    <source>
        <dbReference type="SAM" id="MobiDB-lite"/>
    </source>
</evidence>
<proteinExistence type="predicted"/>
<feature type="region of interest" description="Disordered" evidence="1">
    <location>
        <begin position="28"/>
        <end position="93"/>
    </location>
</feature>
<sequence length="158" mass="16533">MPKRPPPPRPGPPKETKDLILSVTGAMEATSSDLLDRLQATRTPSPTPMRDLHSPSPTHFGDLLDVDGPPAPPPSAVPQEANLLGDDFDFSSPAVEPMMETSQVIPDSIVSPPKASNQSLADVAPVETTPVIAPAMPSVPSSVPPIPSQSQPVMVPTQ</sequence>
<protein>
    <submittedName>
        <fullName evidence="2">Protein stoned-B</fullName>
    </submittedName>
</protein>
<feature type="compositionally biased region" description="Low complexity" evidence="1">
    <location>
        <begin position="148"/>
        <end position="158"/>
    </location>
</feature>
<name>A0A146L916_LYGHE</name>
<feature type="non-terminal residue" evidence="2">
    <location>
        <position position="158"/>
    </location>
</feature>
<dbReference type="EMBL" id="GDHC01015479">
    <property type="protein sequence ID" value="JAQ03150.1"/>
    <property type="molecule type" value="Transcribed_RNA"/>
</dbReference>
<reference evidence="2" key="1">
    <citation type="journal article" date="2016" name="Gigascience">
        <title>De novo construction of an expanded transcriptome assembly for the western tarnished plant bug, Lygus hesperus.</title>
        <authorList>
            <person name="Tassone E.E."/>
            <person name="Geib S.M."/>
            <person name="Hall B."/>
            <person name="Fabrick J.A."/>
            <person name="Brent C.S."/>
            <person name="Hull J.J."/>
        </authorList>
    </citation>
    <scope>NUCLEOTIDE SEQUENCE</scope>
</reference>
<feature type="region of interest" description="Disordered" evidence="1">
    <location>
        <begin position="136"/>
        <end position="158"/>
    </location>
</feature>
<evidence type="ECO:0000313" key="2">
    <source>
        <dbReference type="EMBL" id="JAQ03150.1"/>
    </source>
</evidence>
<gene>
    <name evidence="2" type="primary">stnB_0</name>
    <name evidence="2" type="ORF">g.79613</name>
</gene>
<dbReference type="AlphaFoldDB" id="A0A146L916"/>